<organism evidence="6 7">
    <name type="scientific">Tahibacter soli</name>
    <dbReference type="NCBI Taxonomy" id="2983605"/>
    <lineage>
        <taxon>Bacteria</taxon>
        <taxon>Pseudomonadati</taxon>
        <taxon>Pseudomonadota</taxon>
        <taxon>Gammaproteobacteria</taxon>
        <taxon>Lysobacterales</taxon>
        <taxon>Rhodanobacteraceae</taxon>
        <taxon>Tahibacter</taxon>
    </lineage>
</organism>
<evidence type="ECO:0000256" key="1">
    <source>
        <dbReference type="ARBA" id="ARBA00022553"/>
    </source>
</evidence>
<dbReference type="PROSITE" id="PS00622">
    <property type="entry name" value="HTH_LUXR_1"/>
    <property type="match status" value="1"/>
</dbReference>
<dbReference type="GO" id="GO:0000160">
    <property type="term" value="P:phosphorelay signal transduction system"/>
    <property type="evidence" value="ECO:0007669"/>
    <property type="project" value="InterPro"/>
</dbReference>
<dbReference type="InterPro" id="IPR001789">
    <property type="entry name" value="Sig_transdc_resp-reg_receiver"/>
</dbReference>
<evidence type="ECO:0000256" key="3">
    <source>
        <dbReference type="PROSITE-ProRule" id="PRU00169"/>
    </source>
</evidence>
<dbReference type="InterPro" id="IPR058245">
    <property type="entry name" value="NreC/VraR/RcsB-like_REC"/>
</dbReference>
<dbReference type="CDD" id="cd17535">
    <property type="entry name" value="REC_NarL-like"/>
    <property type="match status" value="1"/>
</dbReference>
<protein>
    <submittedName>
        <fullName evidence="6">Response regulator transcription factor</fullName>
    </submittedName>
</protein>
<dbReference type="InterPro" id="IPR016032">
    <property type="entry name" value="Sig_transdc_resp-reg_C-effctor"/>
</dbReference>
<proteinExistence type="predicted"/>
<dbReference type="SUPFAM" id="SSF52172">
    <property type="entry name" value="CheY-like"/>
    <property type="match status" value="1"/>
</dbReference>
<evidence type="ECO:0000259" key="4">
    <source>
        <dbReference type="PROSITE" id="PS50043"/>
    </source>
</evidence>
<dbReference type="Gene3D" id="3.40.50.2300">
    <property type="match status" value="1"/>
</dbReference>
<dbReference type="PRINTS" id="PR00038">
    <property type="entry name" value="HTHLUXR"/>
</dbReference>
<dbReference type="PANTHER" id="PTHR43214:SF43">
    <property type="entry name" value="TWO-COMPONENT RESPONSE REGULATOR"/>
    <property type="match status" value="1"/>
</dbReference>
<dbReference type="InterPro" id="IPR039420">
    <property type="entry name" value="WalR-like"/>
</dbReference>
<dbReference type="SUPFAM" id="SSF46894">
    <property type="entry name" value="C-terminal effector domain of the bipartite response regulators"/>
    <property type="match status" value="1"/>
</dbReference>
<evidence type="ECO:0000313" key="7">
    <source>
        <dbReference type="Proteomes" id="UP001139971"/>
    </source>
</evidence>
<gene>
    <name evidence="6" type="ORF">OD750_011300</name>
</gene>
<dbReference type="InterPro" id="IPR000792">
    <property type="entry name" value="Tscrpt_reg_LuxR_C"/>
</dbReference>
<keyword evidence="2" id="KW-0238">DNA-binding</keyword>
<keyword evidence="7" id="KW-1185">Reference proteome</keyword>
<accession>A0A9X3YK92</accession>
<dbReference type="CDD" id="cd06170">
    <property type="entry name" value="LuxR_C_like"/>
    <property type="match status" value="1"/>
</dbReference>
<dbReference type="Pfam" id="PF00072">
    <property type="entry name" value="Response_reg"/>
    <property type="match status" value="1"/>
</dbReference>
<dbReference type="SMART" id="SM00448">
    <property type="entry name" value="REC"/>
    <property type="match status" value="1"/>
</dbReference>
<evidence type="ECO:0000259" key="5">
    <source>
        <dbReference type="PROSITE" id="PS50110"/>
    </source>
</evidence>
<evidence type="ECO:0000256" key="2">
    <source>
        <dbReference type="ARBA" id="ARBA00023125"/>
    </source>
</evidence>
<dbReference type="Pfam" id="PF00196">
    <property type="entry name" value="GerE"/>
    <property type="match status" value="1"/>
</dbReference>
<dbReference type="GO" id="GO:0003677">
    <property type="term" value="F:DNA binding"/>
    <property type="evidence" value="ECO:0007669"/>
    <property type="project" value="UniProtKB-KW"/>
</dbReference>
<feature type="domain" description="Response regulatory" evidence="5">
    <location>
        <begin position="4"/>
        <end position="120"/>
    </location>
</feature>
<dbReference type="GO" id="GO:0006355">
    <property type="term" value="P:regulation of DNA-templated transcription"/>
    <property type="evidence" value="ECO:0007669"/>
    <property type="project" value="InterPro"/>
</dbReference>
<dbReference type="PROSITE" id="PS50043">
    <property type="entry name" value="HTH_LUXR_2"/>
    <property type="match status" value="1"/>
</dbReference>
<dbReference type="AlphaFoldDB" id="A0A9X3YK92"/>
<dbReference type="EMBL" id="JAOVZO020000017">
    <property type="protein sequence ID" value="MDC8013127.1"/>
    <property type="molecule type" value="Genomic_DNA"/>
</dbReference>
<dbReference type="PANTHER" id="PTHR43214">
    <property type="entry name" value="TWO-COMPONENT RESPONSE REGULATOR"/>
    <property type="match status" value="1"/>
</dbReference>
<feature type="domain" description="HTH luxR-type" evidence="4">
    <location>
        <begin position="136"/>
        <end position="201"/>
    </location>
</feature>
<name>A0A9X3YK92_9GAMM</name>
<reference evidence="6" key="1">
    <citation type="submission" date="2023-02" db="EMBL/GenBank/DDBJ databases">
        <title>Tahibacter soli sp. nov. isolated from soil.</title>
        <authorList>
            <person name="Baek J.H."/>
            <person name="Lee J.K."/>
            <person name="Choi D.G."/>
            <person name="Jeon C.O."/>
        </authorList>
    </citation>
    <scope>NUCLEOTIDE SEQUENCE</scope>
    <source>
        <strain evidence="6">BL</strain>
    </source>
</reference>
<dbReference type="PROSITE" id="PS50110">
    <property type="entry name" value="RESPONSE_REGULATORY"/>
    <property type="match status" value="1"/>
</dbReference>
<dbReference type="RefSeq" id="WP_263545343.1">
    <property type="nucleotide sequence ID" value="NZ_JAOVZO020000017.1"/>
</dbReference>
<keyword evidence="1 3" id="KW-0597">Phosphoprotein</keyword>
<sequence>MPIRILIVDDHPVLHEGLAAMLESEADFAVVGGAADAESGIDAFRKLRPDVTLMDLKMPGMGGLKGVRALREEFPGAKVVVLTTFRGDANAREAIGAGAAGYLLKTTLRSELVACIRKVHAGGRYLCADVSADIATYLGSEPLTERELLILAMIAEGLENKRIGTKLDISSETVKSHLTRIFEKLGAHNRTQAVHIALRRGMLGDFAD</sequence>
<dbReference type="SMART" id="SM00421">
    <property type="entry name" value="HTH_LUXR"/>
    <property type="match status" value="1"/>
</dbReference>
<evidence type="ECO:0000313" key="6">
    <source>
        <dbReference type="EMBL" id="MDC8013127.1"/>
    </source>
</evidence>
<comment type="caution">
    <text evidence="6">The sequence shown here is derived from an EMBL/GenBank/DDBJ whole genome shotgun (WGS) entry which is preliminary data.</text>
</comment>
<feature type="modified residue" description="4-aspartylphosphate" evidence="3">
    <location>
        <position position="55"/>
    </location>
</feature>
<dbReference type="Proteomes" id="UP001139971">
    <property type="component" value="Unassembled WGS sequence"/>
</dbReference>
<dbReference type="InterPro" id="IPR011006">
    <property type="entry name" value="CheY-like_superfamily"/>
</dbReference>